<comment type="pathway">
    <text evidence="9">Protein modification; lipoprotein biosynthesis (N-acyl transfer).</text>
</comment>
<dbReference type="Pfam" id="PF00795">
    <property type="entry name" value="CN_hydrolase"/>
    <property type="match status" value="1"/>
</dbReference>
<comment type="function">
    <text evidence="9">Catalyzes the phospholipid dependent N-acylation of the N-terminal cysteine of apolipoprotein, the last step in lipoprotein maturation.</text>
</comment>
<name>A0A437MDW7_9PROT</name>
<comment type="caution">
    <text evidence="11">The sequence shown here is derived from an EMBL/GenBank/DDBJ whole genome shotgun (WGS) entry which is preliminary data.</text>
</comment>
<dbReference type="PANTHER" id="PTHR38686:SF1">
    <property type="entry name" value="APOLIPOPROTEIN N-ACYLTRANSFERASE"/>
    <property type="match status" value="1"/>
</dbReference>
<evidence type="ECO:0000256" key="2">
    <source>
        <dbReference type="ARBA" id="ARBA00010065"/>
    </source>
</evidence>
<keyword evidence="11" id="KW-0449">Lipoprotein</keyword>
<dbReference type="GO" id="GO:0042158">
    <property type="term" value="P:lipoprotein biosynthetic process"/>
    <property type="evidence" value="ECO:0007669"/>
    <property type="project" value="UniProtKB-UniRule"/>
</dbReference>
<keyword evidence="4 9" id="KW-0808">Transferase</keyword>
<keyword evidence="6 9" id="KW-1133">Transmembrane helix</keyword>
<feature type="transmembrane region" description="Helical" evidence="9">
    <location>
        <begin position="159"/>
        <end position="179"/>
    </location>
</feature>
<dbReference type="Pfam" id="PF20154">
    <property type="entry name" value="LNT_N"/>
    <property type="match status" value="1"/>
</dbReference>
<dbReference type="EC" id="2.3.1.269" evidence="9"/>
<keyword evidence="8 9" id="KW-0012">Acyltransferase</keyword>
<proteinExistence type="inferred from homology"/>
<feature type="transmembrane region" description="Helical" evidence="9">
    <location>
        <begin position="86"/>
        <end position="110"/>
    </location>
</feature>
<evidence type="ECO:0000256" key="9">
    <source>
        <dbReference type="HAMAP-Rule" id="MF_01148"/>
    </source>
</evidence>
<evidence type="ECO:0000259" key="10">
    <source>
        <dbReference type="PROSITE" id="PS50263"/>
    </source>
</evidence>
<dbReference type="InterPro" id="IPR003010">
    <property type="entry name" value="C-N_Hydrolase"/>
</dbReference>
<dbReference type="CDD" id="cd07571">
    <property type="entry name" value="ALP_N-acyl_transferase"/>
    <property type="match status" value="1"/>
</dbReference>
<dbReference type="GO" id="GO:0016410">
    <property type="term" value="F:N-acyltransferase activity"/>
    <property type="evidence" value="ECO:0007669"/>
    <property type="project" value="UniProtKB-UniRule"/>
</dbReference>
<dbReference type="OrthoDB" id="9804277at2"/>
<dbReference type="HAMAP" id="MF_01148">
    <property type="entry name" value="Lnt"/>
    <property type="match status" value="1"/>
</dbReference>
<evidence type="ECO:0000256" key="8">
    <source>
        <dbReference type="ARBA" id="ARBA00023315"/>
    </source>
</evidence>
<dbReference type="InterPro" id="IPR036526">
    <property type="entry name" value="C-N_Hydrolase_sf"/>
</dbReference>
<dbReference type="GO" id="GO:0005886">
    <property type="term" value="C:plasma membrane"/>
    <property type="evidence" value="ECO:0007669"/>
    <property type="project" value="UniProtKB-SubCell"/>
</dbReference>
<dbReference type="NCBIfam" id="TIGR00546">
    <property type="entry name" value="lnt"/>
    <property type="match status" value="1"/>
</dbReference>
<comment type="catalytic activity">
    <reaction evidence="9">
        <text>N-terminal S-1,2-diacyl-sn-glyceryl-L-cysteinyl-[lipoprotein] + a glycerophospholipid = N-acyl-S-1,2-diacyl-sn-glyceryl-L-cysteinyl-[lipoprotein] + a 2-acyl-sn-glycero-3-phospholipid + H(+)</text>
        <dbReference type="Rhea" id="RHEA:48228"/>
        <dbReference type="Rhea" id="RHEA-COMP:14681"/>
        <dbReference type="Rhea" id="RHEA-COMP:14684"/>
        <dbReference type="ChEBI" id="CHEBI:15378"/>
        <dbReference type="ChEBI" id="CHEBI:136912"/>
        <dbReference type="ChEBI" id="CHEBI:140656"/>
        <dbReference type="ChEBI" id="CHEBI:140657"/>
        <dbReference type="ChEBI" id="CHEBI:140660"/>
        <dbReference type="EC" id="2.3.1.269"/>
    </reaction>
</comment>
<dbReference type="UniPathway" id="UPA00666"/>
<evidence type="ECO:0000313" key="12">
    <source>
        <dbReference type="Proteomes" id="UP000282957"/>
    </source>
</evidence>
<reference evidence="11 12" key="1">
    <citation type="submission" date="2019-01" db="EMBL/GenBank/DDBJ databases">
        <authorList>
            <person name="Chen W.-M."/>
        </authorList>
    </citation>
    <scope>NUCLEOTIDE SEQUENCE [LARGE SCALE GENOMIC DNA]</scope>
    <source>
        <strain evidence="11 12">CCP-6</strain>
    </source>
</reference>
<keyword evidence="12" id="KW-1185">Reference proteome</keyword>
<feature type="transmembrane region" description="Helical" evidence="9">
    <location>
        <begin position="186"/>
        <end position="205"/>
    </location>
</feature>
<evidence type="ECO:0000256" key="5">
    <source>
        <dbReference type="ARBA" id="ARBA00022692"/>
    </source>
</evidence>
<evidence type="ECO:0000256" key="4">
    <source>
        <dbReference type="ARBA" id="ARBA00022679"/>
    </source>
</evidence>
<dbReference type="Gene3D" id="3.60.110.10">
    <property type="entry name" value="Carbon-nitrogen hydrolase"/>
    <property type="match status" value="1"/>
</dbReference>
<gene>
    <name evidence="9 11" type="primary">lnt</name>
    <name evidence="11" type="ORF">EOD42_15290</name>
</gene>
<comment type="similarity">
    <text evidence="2 9">Belongs to the CN hydrolase family. Apolipoprotein N-acyltransferase subfamily.</text>
</comment>
<organism evidence="11 12">
    <name type="scientific">Rhodovarius crocodyli</name>
    <dbReference type="NCBI Taxonomy" id="1979269"/>
    <lineage>
        <taxon>Bacteria</taxon>
        <taxon>Pseudomonadati</taxon>
        <taxon>Pseudomonadota</taxon>
        <taxon>Alphaproteobacteria</taxon>
        <taxon>Acetobacterales</taxon>
        <taxon>Roseomonadaceae</taxon>
        <taxon>Rhodovarius</taxon>
    </lineage>
</organism>
<feature type="transmembrane region" description="Helical" evidence="9">
    <location>
        <begin position="56"/>
        <end position="74"/>
    </location>
</feature>
<evidence type="ECO:0000256" key="3">
    <source>
        <dbReference type="ARBA" id="ARBA00022475"/>
    </source>
</evidence>
<dbReference type="PROSITE" id="PS50263">
    <property type="entry name" value="CN_HYDROLASE"/>
    <property type="match status" value="1"/>
</dbReference>
<evidence type="ECO:0000256" key="6">
    <source>
        <dbReference type="ARBA" id="ARBA00022989"/>
    </source>
</evidence>
<dbReference type="AlphaFoldDB" id="A0A437MDW7"/>
<feature type="domain" description="CN hydrolase" evidence="10">
    <location>
        <begin position="222"/>
        <end position="470"/>
    </location>
</feature>
<feature type="transmembrane region" description="Helical" evidence="9">
    <location>
        <begin position="122"/>
        <end position="139"/>
    </location>
</feature>
<comment type="subcellular location">
    <subcellularLocation>
        <location evidence="1 9">Cell membrane</location>
        <topology evidence="1 9">Multi-pass membrane protein</topology>
    </subcellularLocation>
</comment>
<evidence type="ECO:0000313" key="11">
    <source>
        <dbReference type="EMBL" id="RVT95818.1"/>
    </source>
</evidence>
<accession>A0A437MDW7</accession>
<keyword evidence="5 9" id="KW-0812">Transmembrane</keyword>
<evidence type="ECO:0000256" key="7">
    <source>
        <dbReference type="ARBA" id="ARBA00023136"/>
    </source>
</evidence>
<dbReference type="InterPro" id="IPR004563">
    <property type="entry name" value="Apolipo_AcylTrfase"/>
</dbReference>
<sequence length="504" mass="54096">MKAQLLHGASRPLPAVIGLGALSALALPPLHAVPILLVVFPALLSLLGGAGSWRRAAVLGFAFAWGHHAVGLYWVTHAMFADIAKWWWLVPFAAPGLALPVALTGALVGAVAWMTPPGWRRVFAFAGTWVIAEIIRGYLFTGFPWNLLGTVWAFHPLPLQPAAVIGTHGLSLLTVLLACLPALRDWRWMGAGAAVLACWMGYGAWRLAQPSPPDTDTMLVLVQANVAQDVKWRQDQRMPIFQRYLDLTALAAHAARAGHPDAPIAVIWPETASPFLLSEDAQARQFVAQALPANSQLLAGSIRAQWNPAGELDRVYNALVGVNPAGEVTAVFDKHHLVPFGEYMPLDGLIPIRMVTGGRDFTPGPGLRSIAPGGLPPFSPLICYEVIFPGQVVGETRPAWLLNITNDAWFGYSAGPFQHLASSRLRAVEEGLPMVRAAQTGISAVFDSAGRELRRLALGTTGTLAGWLPGAATPTVFSRWGLLIPCLLSLICVLAARPEPRRKA</sequence>
<dbReference type="InterPro" id="IPR045378">
    <property type="entry name" value="LNT_N"/>
</dbReference>
<keyword evidence="3 9" id="KW-1003">Cell membrane</keyword>
<dbReference type="SUPFAM" id="SSF56317">
    <property type="entry name" value="Carbon-nitrogen hydrolase"/>
    <property type="match status" value="1"/>
</dbReference>
<dbReference type="Proteomes" id="UP000282957">
    <property type="component" value="Unassembled WGS sequence"/>
</dbReference>
<protein>
    <recommendedName>
        <fullName evidence="9">Apolipoprotein N-acyltransferase</fullName>
        <shortName evidence="9">ALP N-acyltransferase</shortName>
        <ecNumber evidence="9">2.3.1.269</ecNumber>
    </recommendedName>
</protein>
<evidence type="ECO:0000256" key="1">
    <source>
        <dbReference type="ARBA" id="ARBA00004651"/>
    </source>
</evidence>
<feature type="transmembrane region" description="Helical" evidence="9">
    <location>
        <begin position="15"/>
        <end position="44"/>
    </location>
</feature>
<keyword evidence="7 9" id="KW-0472">Membrane</keyword>
<dbReference type="EMBL" id="SACL01000005">
    <property type="protein sequence ID" value="RVT95818.1"/>
    <property type="molecule type" value="Genomic_DNA"/>
</dbReference>
<dbReference type="PANTHER" id="PTHR38686">
    <property type="entry name" value="APOLIPOPROTEIN N-ACYLTRANSFERASE"/>
    <property type="match status" value="1"/>
</dbReference>